<dbReference type="Pfam" id="PF00053">
    <property type="entry name" value="EGF_laminin"/>
    <property type="match status" value="1"/>
</dbReference>
<dbReference type="InterPro" id="IPR013015">
    <property type="entry name" value="Laminin_IV_B"/>
</dbReference>
<comment type="subcellular location">
    <subcellularLocation>
        <location evidence="1">Secreted</location>
        <location evidence="1">Extracellular space</location>
        <location evidence="1">Extracellular matrix</location>
        <location evidence="1">Basement membrane</location>
    </subcellularLocation>
</comment>
<sequence length="604" mass="67071">MDENVDLVFLLKIVRDCDKAGSQNKGIYKGEEDVERGLVAGQCFCKTNVDGNRDSSLEKTVINVCQKSTDYLYMLMDARLVTVILEDFMIIFVMFRLDSASVEKDSVKKNEFKCETSDSSFYCADIAHYVYEAQYDNRTSREVKTRESPTQTRKTEEGFGQVSGGSTITVNPIVEVSQKYNVIFRHDAARDPVGWENVRITVVKPETEGSGFCADVSPSDNFLIARIYPGSRYIEVQPAICFEAGVQSELRTYCCVAQSKNQRNKVCERYVCPVAAALSKKTNGCNSDATGSVSETCTVHGGQCECKPNVVGKRCEQCAIETYGFGPTECKKCNCDAVGSLGNDNPNNFLAERKVLCVNLYSGDFLNTVLVSVTTTKKSVTGLLELVSSVVISLLDTIVIQYGYCEDARLGLEILCKPCPYLVTEENDAANALKTIGDHQQKLEELVNGATVMKIFICRWKEVLMLPLESVSTVFIVPKVLNVKIVLMGIMEMPNRRLVRGQLENKPTPLKKPATESPDSVLATTTSSECNVINALRTISILPVVLDARVVVVFQMELFKSMWVFQTFKATSLTDNVNVNQTVKEKSVISAKIWSVETRQLQMM</sequence>
<evidence type="ECO:0000256" key="4">
    <source>
        <dbReference type="ARBA" id="ARBA00022729"/>
    </source>
</evidence>
<dbReference type="PROSITE" id="PS50027">
    <property type="entry name" value="EGF_LAM_2"/>
    <property type="match status" value="1"/>
</dbReference>
<protein>
    <recommendedName>
        <fullName evidence="16">Laminin EGF-like domain-containing protein</fullName>
    </recommendedName>
</protein>
<feature type="domain" description="Laminin EGF-like" evidence="12">
    <location>
        <begin position="285"/>
        <end position="332"/>
    </location>
</feature>
<dbReference type="Gene3D" id="2.10.25.10">
    <property type="entry name" value="Laminin"/>
    <property type="match status" value="1"/>
</dbReference>
<feature type="disulfide bond" evidence="10">
    <location>
        <begin position="285"/>
        <end position="297"/>
    </location>
</feature>
<dbReference type="PROSITE" id="PS51116">
    <property type="entry name" value="LAMININ_IVB"/>
    <property type="match status" value="1"/>
</dbReference>
<evidence type="ECO:0000256" key="8">
    <source>
        <dbReference type="ARBA" id="ARBA00023180"/>
    </source>
</evidence>
<evidence type="ECO:0000313" key="14">
    <source>
        <dbReference type="EMBL" id="EFP06378.1"/>
    </source>
</evidence>
<dbReference type="FunFam" id="2.10.25.10:FF:000209">
    <property type="entry name" value="Laminin subunit alpha 5"/>
    <property type="match status" value="1"/>
</dbReference>
<dbReference type="eggNOG" id="KOG0994">
    <property type="taxonomic scope" value="Eukaryota"/>
</dbReference>
<evidence type="ECO:0000256" key="10">
    <source>
        <dbReference type="PROSITE-ProRule" id="PRU00460"/>
    </source>
</evidence>
<dbReference type="OrthoDB" id="10011303at2759"/>
<dbReference type="HOGENOM" id="CLU_452165_0_0_1"/>
<evidence type="ECO:0008006" key="16">
    <source>
        <dbReference type="Google" id="ProtNLM"/>
    </source>
</evidence>
<keyword evidence="8" id="KW-0325">Glycoprotein</keyword>
<evidence type="ECO:0000259" key="12">
    <source>
        <dbReference type="PROSITE" id="PS50027"/>
    </source>
</evidence>
<keyword evidence="4" id="KW-0732">Signal</keyword>
<evidence type="ECO:0000256" key="9">
    <source>
        <dbReference type="ARBA" id="ARBA00023292"/>
    </source>
</evidence>
<accession>E3MP41</accession>
<evidence type="ECO:0000259" key="13">
    <source>
        <dbReference type="PROSITE" id="PS51116"/>
    </source>
</evidence>
<evidence type="ECO:0000256" key="7">
    <source>
        <dbReference type="ARBA" id="ARBA00023157"/>
    </source>
</evidence>
<feature type="region of interest" description="Disordered" evidence="11">
    <location>
        <begin position="140"/>
        <end position="161"/>
    </location>
</feature>
<evidence type="ECO:0000256" key="6">
    <source>
        <dbReference type="ARBA" id="ARBA00022869"/>
    </source>
</evidence>
<feature type="compositionally biased region" description="Basic and acidic residues" evidence="11">
    <location>
        <begin position="140"/>
        <end position="157"/>
    </location>
</feature>
<keyword evidence="7 10" id="KW-1015">Disulfide bond</keyword>
<dbReference type="GO" id="GO:0005604">
    <property type="term" value="C:basement membrane"/>
    <property type="evidence" value="ECO:0007669"/>
    <property type="project" value="UniProtKB-SubCell"/>
</dbReference>
<evidence type="ECO:0000256" key="11">
    <source>
        <dbReference type="SAM" id="MobiDB-lite"/>
    </source>
</evidence>
<keyword evidence="5" id="KW-0677">Repeat</keyword>
<proteinExistence type="predicted"/>
<feature type="disulfide bond" evidence="10">
    <location>
        <begin position="306"/>
        <end position="315"/>
    </location>
</feature>
<reference evidence="14" key="1">
    <citation type="submission" date="2007-07" db="EMBL/GenBank/DDBJ databases">
        <title>PCAP assembly of the Caenorhabditis remanei genome.</title>
        <authorList>
            <consortium name="The Caenorhabditis remanei Sequencing Consortium"/>
            <person name="Wilson R.K."/>
        </authorList>
    </citation>
    <scope>NUCLEOTIDE SEQUENCE [LARGE SCALE GENOMIC DNA]</scope>
    <source>
        <strain evidence="14">PB4641</strain>
    </source>
</reference>
<dbReference type="PROSITE" id="PS01248">
    <property type="entry name" value="EGF_LAM_1"/>
    <property type="match status" value="1"/>
</dbReference>
<dbReference type="InterPro" id="IPR000742">
    <property type="entry name" value="EGF"/>
</dbReference>
<dbReference type="PROSITE" id="PS00022">
    <property type="entry name" value="EGF_1"/>
    <property type="match status" value="1"/>
</dbReference>
<dbReference type="SMART" id="SM00180">
    <property type="entry name" value="EGF_Lam"/>
    <property type="match status" value="1"/>
</dbReference>
<keyword evidence="3" id="KW-0272">Extracellular matrix</keyword>
<dbReference type="Proteomes" id="UP000008281">
    <property type="component" value="Unassembled WGS sequence"/>
</dbReference>
<keyword evidence="6" id="KW-0084">Basement membrane</keyword>
<keyword evidence="9 10" id="KW-0424">Laminin EGF-like domain</keyword>
<dbReference type="PRINTS" id="PR00011">
    <property type="entry name" value="EGFLAMININ"/>
</dbReference>
<evidence type="ECO:0000313" key="15">
    <source>
        <dbReference type="Proteomes" id="UP000008281"/>
    </source>
</evidence>
<organism evidence="15">
    <name type="scientific">Caenorhabditis remanei</name>
    <name type="common">Caenorhabditis vulgaris</name>
    <dbReference type="NCBI Taxonomy" id="31234"/>
    <lineage>
        <taxon>Eukaryota</taxon>
        <taxon>Metazoa</taxon>
        <taxon>Ecdysozoa</taxon>
        <taxon>Nematoda</taxon>
        <taxon>Chromadorea</taxon>
        <taxon>Rhabditida</taxon>
        <taxon>Rhabditina</taxon>
        <taxon>Rhabditomorpha</taxon>
        <taxon>Rhabditoidea</taxon>
        <taxon>Rhabditidae</taxon>
        <taxon>Peloderinae</taxon>
        <taxon>Caenorhabditis</taxon>
    </lineage>
</organism>
<name>E3MP41_CAERE</name>
<dbReference type="InterPro" id="IPR002049">
    <property type="entry name" value="LE_dom"/>
</dbReference>
<comment type="caution">
    <text evidence="10">Lacks conserved residue(s) required for the propagation of feature annotation.</text>
</comment>
<keyword evidence="15" id="KW-1185">Reference proteome</keyword>
<evidence type="ECO:0000256" key="2">
    <source>
        <dbReference type="ARBA" id="ARBA00022525"/>
    </source>
</evidence>
<dbReference type="CDD" id="cd00055">
    <property type="entry name" value="EGF_Lam"/>
    <property type="match status" value="1"/>
</dbReference>
<dbReference type="SUPFAM" id="SSF57196">
    <property type="entry name" value="EGF/Laminin"/>
    <property type="match status" value="1"/>
</dbReference>
<dbReference type="AlphaFoldDB" id="E3MP41"/>
<keyword evidence="2" id="KW-0964">Secreted</keyword>
<dbReference type="STRING" id="31234.E3MP41"/>
<evidence type="ECO:0000256" key="5">
    <source>
        <dbReference type="ARBA" id="ARBA00022737"/>
    </source>
</evidence>
<feature type="domain" description="Laminin IV type B" evidence="13">
    <location>
        <begin position="123"/>
        <end position="342"/>
    </location>
</feature>
<evidence type="ECO:0000256" key="3">
    <source>
        <dbReference type="ARBA" id="ARBA00022530"/>
    </source>
</evidence>
<dbReference type="Pfam" id="PF21199">
    <property type="entry name" value="LAMININ_IV_B"/>
    <property type="match status" value="1"/>
</dbReference>
<evidence type="ECO:0000256" key="1">
    <source>
        <dbReference type="ARBA" id="ARBA00004302"/>
    </source>
</evidence>
<dbReference type="EMBL" id="DS268462">
    <property type="protein sequence ID" value="EFP06378.1"/>
    <property type="molecule type" value="Genomic_DNA"/>
</dbReference>
<dbReference type="InParanoid" id="E3MP41"/>
<gene>
    <name evidence="14" type="ORF">CRE_07654</name>
</gene>